<accession>A0A383EMS0</accession>
<evidence type="ECO:0000313" key="2">
    <source>
        <dbReference type="EMBL" id="SVE58071.1"/>
    </source>
</evidence>
<reference evidence="2" key="1">
    <citation type="submission" date="2018-05" db="EMBL/GenBank/DDBJ databases">
        <authorList>
            <person name="Lanie J.A."/>
            <person name="Ng W.-L."/>
            <person name="Kazmierczak K.M."/>
            <person name="Andrzejewski T.M."/>
            <person name="Davidsen T.M."/>
            <person name="Wayne K.J."/>
            <person name="Tettelin H."/>
            <person name="Glass J.I."/>
            <person name="Rusch D."/>
            <person name="Podicherti R."/>
            <person name="Tsui H.-C.T."/>
            <person name="Winkler M.E."/>
        </authorList>
    </citation>
    <scope>NUCLEOTIDE SEQUENCE</scope>
</reference>
<proteinExistence type="predicted"/>
<protein>
    <submittedName>
        <fullName evidence="2">Uncharacterized protein</fullName>
    </submittedName>
</protein>
<gene>
    <name evidence="2" type="ORF">METZ01_LOCUS510925</name>
</gene>
<sequence>MFNDFSGGFASKDRGADCDPASSRPLDASNIGIRDPTDGKNRKLYLPQDGFEAIGSQEGTRILGGGFENRSGADIVSTFSNSLPCLLKRMGREPHQEAFPDDAPGLRQGKVFLPEVDPIGVAQEGDIRPVVDNKQGPGACTELPKPSRT</sequence>
<evidence type="ECO:0000256" key="1">
    <source>
        <dbReference type="SAM" id="MobiDB-lite"/>
    </source>
</evidence>
<dbReference type="EMBL" id="UINC01227267">
    <property type="protein sequence ID" value="SVE58071.1"/>
    <property type="molecule type" value="Genomic_DNA"/>
</dbReference>
<name>A0A383EMS0_9ZZZZ</name>
<feature type="region of interest" description="Disordered" evidence="1">
    <location>
        <begin position="1"/>
        <end position="44"/>
    </location>
</feature>
<organism evidence="2">
    <name type="scientific">marine metagenome</name>
    <dbReference type="NCBI Taxonomy" id="408172"/>
    <lineage>
        <taxon>unclassified sequences</taxon>
        <taxon>metagenomes</taxon>
        <taxon>ecological metagenomes</taxon>
    </lineage>
</organism>
<feature type="region of interest" description="Disordered" evidence="1">
    <location>
        <begin position="129"/>
        <end position="149"/>
    </location>
</feature>
<feature type="non-terminal residue" evidence="2">
    <location>
        <position position="149"/>
    </location>
</feature>
<dbReference type="AlphaFoldDB" id="A0A383EMS0"/>